<evidence type="ECO:0000313" key="11">
    <source>
        <dbReference type="Proteomes" id="UP000558488"/>
    </source>
</evidence>
<comment type="similarity">
    <text evidence="3 6">Belongs to the TUB family.</text>
</comment>
<dbReference type="EMBL" id="JACAGB010000084">
    <property type="protein sequence ID" value="KAF6273820.1"/>
    <property type="molecule type" value="Genomic_DNA"/>
</dbReference>
<keyword evidence="5" id="KW-0964">Secreted</keyword>
<dbReference type="PRINTS" id="PR01574">
    <property type="entry name" value="TUBBYPROTEIN"/>
</dbReference>
<dbReference type="GO" id="GO:0061512">
    <property type="term" value="P:protein localization to cilium"/>
    <property type="evidence" value="ECO:0007669"/>
    <property type="project" value="TreeGrafter"/>
</dbReference>
<dbReference type="Gene3D" id="3.20.90.10">
    <property type="entry name" value="Tubby Protein, Chain A"/>
    <property type="match status" value="1"/>
</dbReference>
<dbReference type="Pfam" id="PF01167">
    <property type="entry name" value="Tub"/>
    <property type="match status" value="1"/>
</dbReference>
<evidence type="ECO:0000256" key="7">
    <source>
        <dbReference type="SAM" id="MobiDB-lite"/>
    </source>
</evidence>
<protein>
    <recommendedName>
        <fullName evidence="6">Tubby-like protein</fullName>
    </recommendedName>
</protein>
<evidence type="ECO:0000259" key="8">
    <source>
        <dbReference type="Pfam" id="PF01167"/>
    </source>
</evidence>
<feature type="region of interest" description="Disordered" evidence="7">
    <location>
        <begin position="90"/>
        <end position="128"/>
    </location>
</feature>
<proteinExistence type="inferred from homology"/>
<keyword evidence="4" id="KW-0963">Cytoplasm</keyword>
<dbReference type="GO" id="GO:0005929">
    <property type="term" value="C:cilium"/>
    <property type="evidence" value="ECO:0007669"/>
    <property type="project" value="TreeGrafter"/>
</dbReference>
<dbReference type="PANTHER" id="PTHR16517:SF24">
    <property type="entry name" value="TUBBY-RELATED PROTEIN 2"/>
    <property type="match status" value="1"/>
</dbReference>
<dbReference type="PROSITE" id="PS01201">
    <property type="entry name" value="TUB_2"/>
    <property type="match status" value="1"/>
</dbReference>
<reference evidence="10 11" key="1">
    <citation type="journal article" date="2020" name="Nature">
        <title>Six reference-quality genomes reveal evolution of bat adaptations.</title>
        <authorList>
            <person name="Jebb D."/>
            <person name="Huang Z."/>
            <person name="Pippel M."/>
            <person name="Hughes G.M."/>
            <person name="Lavrichenko K."/>
            <person name="Devanna P."/>
            <person name="Winkler S."/>
            <person name="Jermiin L.S."/>
            <person name="Skirmuntt E.C."/>
            <person name="Katzourakis A."/>
            <person name="Burkitt-Gray L."/>
            <person name="Ray D.A."/>
            <person name="Sullivan K.A.M."/>
            <person name="Roscito J.G."/>
            <person name="Kirilenko B.M."/>
            <person name="Davalos L.M."/>
            <person name="Corthals A.P."/>
            <person name="Power M.L."/>
            <person name="Jones G."/>
            <person name="Ransome R.D."/>
            <person name="Dechmann D.K.N."/>
            <person name="Locatelli A.G."/>
            <person name="Puechmaille S.J."/>
            <person name="Fedrigo O."/>
            <person name="Jarvis E.D."/>
            <person name="Hiller M."/>
            <person name="Vernes S.C."/>
            <person name="Myers E.W."/>
            <person name="Teeling E.C."/>
        </authorList>
    </citation>
    <scope>NUCLEOTIDE SEQUENCE [LARGE SCALE GENOMIC DNA]</scope>
    <source>
        <strain evidence="10">MPipKuh1</strain>
        <tissue evidence="10">Flight muscle</tissue>
    </source>
</reference>
<evidence type="ECO:0000256" key="1">
    <source>
        <dbReference type="ARBA" id="ARBA00004496"/>
    </source>
</evidence>
<dbReference type="PANTHER" id="PTHR16517">
    <property type="entry name" value="TUBBY-RELATED"/>
    <property type="match status" value="1"/>
</dbReference>
<dbReference type="GO" id="GO:0005737">
    <property type="term" value="C:cytoplasm"/>
    <property type="evidence" value="ECO:0007669"/>
    <property type="project" value="UniProtKB-SubCell"/>
</dbReference>
<dbReference type="InterPro" id="IPR000007">
    <property type="entry name" value="Tubby_C"/>
</dbReference>
<dbReference type="AlphaFoldDB" id="A0A7J7RCA9"/>
<dbReference type="PRINTS" id="PR01573">
    <property type="entry name" value="SUPERTUBBY"/>
</dbReference>
<dbReference type="InterPro" id="IPR018066">
    <property type="entry name" value="Tubby_C_CS"/>
</dbReference>
<evidence type="ECO:0000256" key="4">
    <source>
        <dbReference type="ARBA" id="ARBA00022490"/>
    </source>
</evidence>
<sequence>MSQENDPWKKEVLWDELAAIRLQKLEQQRRLFEKKQRRKRQDFLMVKANPDASLRSCRPRLRSERLAGNSGLRNPFLRENVPEAHLHAGTHSAQGVMSCDGDGRPEPSPLASPTEAGPGLQGPSLSCLTDDFYPELEEVFVDDVPAFRPPFREPPRIRRMGGWIPQRRHESSAEDENDSQDGGDEVESPGRDGDGGSGDSGSNRGEDLEEKKAEPESAVRTVPGMADEMSEALDSEGGGGFCKAGSSSPSSLLVPGPGLGEDMEEFVLRPAPRGCKLQCCISRDKRGVNKGLFPFYYLYLESINGHIQKHFLLAGRKRKMSTTSNYLISLDPTDLSREGSSFVGKVRSNVLGTKFTIFDGGMNPEKKYFIPDNDRIREELGVVCYETNVFGFQGPRRMSVIIPGIDDQNKRIRFQPQSERDCIMNRVQRGANEGLILLQNKVPSWSYNAGAYVLNFHGRVTQASVKNFQIVYPNDPHYLVLQFGRVAPDLFTMDFCFPLCPLQAFAICLSSFDGKLACE</sequence>
<comment type="subcellular location">
    <subcellularLocation>
        <location evidence="1">Cytoplasm</location>
    </subcellularLocation>
    <subcellularLocation>
        <location evidence="2">Secreted</location>
    </subcellularLocation>
</comment>
<accession>A0A7J7RCA9</accession>
<evidence type="ECO:0000256" key="6">
    <source>
        <dbReference type="RuleBase" id="RU361125"/>
    </source>
</evidence>
<feature type="domain" description="Tubby N-terminal" evidence="9">
    <location>
        <begin position="27"/>
        <end position="246"/>
    </location>
</feature>
<feature type="region of interest" description="Disordered" evidence="7">
    <location>
        <begin position="146"/>
        <end position="224"/>
    </location>
</feature>
<dbReference type="InterPro" id="IPR025659">
    <property type="entry name" value="Tubby-like_C"/>
</dbReference>
<feature type="compositionally biased region" description="Basic and acidic residues" evidence="7">
    <location>
        <begin position="204"/>
        <end position="217"/>
    </location>
</feature>
<dbReference type="PROSITE" id="PS01200">
    <property type="entry name" value="TUB_1"/>
    <property type="match status" value="1"/>
</dbReference>
<gene>
    <name evidence="10" type="ORF">mPipKuh1_018277</name>
</gene>
<feature type="domain" description="Tubby C-terminal" evidence="8">
    <location>
        <begin position="268"/>
        <end position="513"/>
    </location>
</feature>
<evidence type="ECO:0000256" key="5">
    <source>
        <dbReference type="ARBA" id="ARBA00022525"/>
    </source>
</evidence>
<name>A0A7J7RCA9_PIPKU</name>
<feature type="compositionally biased region" description="Acidic residues" evidence="7">
    <location>
        <begin position="173"/>
        <end position="187"/>
    </location>
</feature>
<evidence type="ECO:0000259" key="9">
    <source>
        <dbReference type="Pfam" id="PF16322"/>
    </source>
</evidence>
<dbReference type="Pfam" id="PF16322">
    <property type="entry name" value="Tub_N"/>
    <property type="match status" value="1"/>
</dbReference>
<dbReference type="Proteomes" id="UP000558488">
    <property type="component" value="Unassembled WGS sequence"/>
</dbReference>
<evidence type="ECO:0000256" key="3">
    <source>
        <dbReference type="ARBA" id="ARBA00007129"/>
    </source>
</evidence>
<feature type="region of interest" description="Disordered" evidence="7">
    <location>
        <begin position="230"/>
        <end position="249"/>
    </location>
</feature>
<organism evidence="10 11">
    <name type="scientific">Pipistrellus kuhlii</name>
    <name type="common">Kuhl's pipistrelle</name>
    <dbReference type="NCBI Taxonomy" id="59472"/>
    <lineage>
        <taxon>Eukaryota</taxon>
        <taxon>Metazoa</taxon>
        <taxon>Chordata</taxon>
        <taxon>Craniata</taxon>
        <taxon>Vertebrata</taxon>
        <taxon>Euteleostomi</taxon>
        <taxon>Mammalia</taxon>
        <taxon>Eutheria</taxon>
        <taxon>Laurasiatheria</taxon>
        <taxon>Chiroptera</taxon>
        <taxon>Yangochiroptera</taxon>
        <taxon>Vespertilionidae</taxon>
        <taxon>Pipistrellus</taxon>
    </lineage>
</organism>
<keyword evidence="11" id="KW-1185">Reference proteome</keyword>
<dbReference type="SUPFAM" id="SSF54518">
    <property type="entry name" value="Tubby C-terminal domain-like"/>
    <property type="match status" value="1"/>
</dbReference>
<comment type="caution">
    <text evidence="10">The sequence shown here is derived from an EMBL/GenBank/DDBJ whole genome shotgun (WGS) entry which is preliminary data.</text>
</comment>
<dbReference type="InterPro" id="IPR005398">
    <property type="entry name" value="Tubby_N"/>
</dbReference>
<dbReference type="GO" id="GO:0005576">
    <property type="term" value="C:extracellular region"/>
    <property type="evidence" value="ECO:0007669"/>
    <property type="project" value="UniProtKB-SubCell"/>
</dbReference>
<evidence type="ECO:0000313" key="10">
    <source>
        <dbReference type="EMBL" id="KAF6273820.1"/>
    </source>
</evidence>
<evidence type="ECO:0000256" key="2">
    <source>
        <dbReference type="ARBA" id="ARBA00004613"/>
    </source>
</evidence>